<accession>A0AC61QX81</accession>
<keyword evidence="2" id="KW-1185">Reference proteome</keyword>
<evidence type="ECO:0000313" key="1">
    <source>
        <dbReference type="EMBL" id="TGX96711.1"/>
    </source>
</evidence>
<dbReference type="EMBL" id="SRZB01000050">
    <property type="protein sequence ID" value="TGX96711.1"/>
    <property type="molecule type" value="Genomic_DNA"/>
</dbReference>
<comment type="caution">
    <text evidence="1">The sequence shown here is derived from an EMBL/GenBank/DDBJ whole genome shotgun (WGS) entry which is preliminary data.</text>
</comment>
<organism evidence="1 2">
    <name type="scientific">Hominisplanchenecus murintestinalis</name>
    <dbReference type="NCBI Taxonomy" id="2941517"/>
    <lineage>
        <taxon>Bacteria</taxon>
        <taxon>Bacillati</taxon>
        <taxon>Bacillota</taxon>
        <taxon>Clostridia</taxon>
        <taxon>Lachnospirales</taxon>
        <taxon>Lachnospiraceae</taxon>
        <taxon>Hominisplanchenecus</taxon>
    </lineage>
</organism>
<sequence>MVNNIKEEMKRYNHLNTEIEGVYHEAAWRLGLSDSAMFILYTICEHDGSCLLGDITRLSGISKQTINSALRKLENDGIVFLEPAGGRTKKVCLTEKGKRTVKDTVCRLIEIENNIFSSWKAQERELYLELTQRYLTALKEGIHELGREL</sequence>
<gene>
    <name evidence="1" type="ORF">E5357_15225</name>
</gene>
<name>A0AC61QX81_9FIRM</name>
<dbReference type="Proteomes" id="UP000307720">
    <property type="component" value="Unassembled WGS sequence"/>
</dbReference>
<reference evidence="1" key="1">
    <citation type="submission" date="2019-04" db="EMBL/GenBank/DDBJ databases">
        <title>Microbes associate with the intestines of laboratory mice.</title>
        <authorList>
            <person name="Navarre W."/>
            <person name="Wong E."/>
            <person name="Huang K."/>
            <person name="Tropini C."/>
            <person name="Ng K."/>
            <person name="Yu B."/>
        </authorList>
    </citation>
    <scope>NUCLEOTIDE SEQUENCE</scope>
    <source>
        <strain evidence="1">NM72_1-8</strain>
    </source>
</reference>
<proteinExistence type="predicted"/>
<evidence type="ECO:0000313" key="2">
    <source>
        <dbReference type="Proteomes" id="UP000307720"/>
    </source>
</evidence>
<protein>
    <submittedName>
        <fullName evidence="1">MarR family transcriptional regulator</fullName>
    </submittedName>
</protein>